<evidence type="ECO:0000256" key="4">
    <source>
        <dbReference type="ARBA" id="ARBA00022691"/>
    </source>
</evidence>
<evidence type="ECO:0000256" key="7">
    <source>
        <dbReference type="ARBA" id="ARBA00023014"/>
    </source>
</evidence>
<dbReference type="SFLD" id="SFLDG01082">
    <property type="entry name" value="B12-binding_domain_containing"/>
    <property type="match status" value="1"/>
</dbReference>
<dbReference type="GO" id="GO:0005829">
    <property type="term" value="C:cytosol"/>
    <property type="evidence" value="ECO:0007669"/>
    <property type="project" value="TreeGrafter"/>
</dbReference>
<dbReference type="InterPro" id="IPR013785">
    <property type="entry name" value="Aldolase_TIM"/>
</dbReference>
<dbReference type="SFLD" id="SFLDG01123">
    <property type="entry name" value="methyltransferase_(Class_B)"/>
    <property type="match status" value="1"/>
</dbReference>
<evidence type="ECO:0000259" key="9">
    <source>
        <dbReference type="PROSITE" id="PS51332"/>
    </source>
</evidence>
<dbReference type="GO" id="GO:0031419">
    <property type="term" value="F:cobalamin binding"/>
    <property type="evidence" value="ECO:0007669"/>
    <property type="project" value="InterPro"/>
</dbReference>
<dbReference type="InterPro" id="IPR007197">
    <property type="entry name" value="rSAM"/>
</dbReference>
<dbReference type="Proteomes" id="UP000885680">
    <property type="component" value="Unassembled WGS sequence"/>
</dbReference>
<evidence type="ECO:0000313" key="12">
    <source>
        <dbReference type="Proteomes" id="UP000885680"/>
    </source>
</evidence>
<feature type="domain" description="B12-binding" evidence="9">
    <location>
        <begin position="23"/>
        <end position="173"/>
    </location>
</feature>
<organism evidence="11 12">
    <name type="scientific">Aurantimonas coralicida</name>
    <dbReference type="NCBI Taxonomy" id="182270"/>
    <lineage>
        <taxon>Bacteria</taxon>
        <taxon>Pseudomonadati</taxon>
        <taxon>Pseudomonadota</taxon>
        <taxon>Alphaproteobacteria</taxon>
        <taxon>Hyphomicrobiales</taxon>
        <taxon>Aurantimonadaceae</taxon>
        <taxon>Aurantimonas</taxon>
    </lineage>
</organism>
<feature type="region of interest" description="Disordered" evidence="8">
    <location>
        <begin position="496"/>
        <end position="517"/>
    </location>
</feature>
<dbReference type="InterPro" id="IPR034466">
    <property type="entry name" value="Methyltransferase_Class_B"/>
</dbReference>
<dbReference type="PROSITE" id="PS51332">
    <property type="entry name" value="B12_BINDING"/>
    <property type="match status" value="1"/>
</dbReference>
<dbReference type="SMART" id="SM00729">
    <property type="entry name" value="Elp3"/>
    <property type="match status" value="1"/>
</dbReference>
<dbReference type="Gene3D" id="3.20.20.70">
    <property type="entry name" value="Aldolase class I"/>
    <property type="match status" value="1"/>
</dbReference>
<comment type="cofactor">
    <cofactor evidence="1">
        <name>[4Fe-4S] cluster</name>
        <dbReference type="ChEBI" id="CHEBI:49883"/>
    </cofactor>
</comment>
<feature type="compositionally biased region" description="Basic and acidic residues" evidence="8">
    <location>
        <begin position="502"/>
        <end position="517"/>
    </location>
</feature>
<keyword evidence="5" id="KW-0479">Metal-binding</keyword>
<keyword evidence="7" id="KW-0411">Iron-sulfur</keyword>
<gene>
    <name evidence="11" type="ORF">ENH89_04730</name>
</gene>
<evidence type="ECO:0000259" key="10">
    <source>
        <dbReference type="PROSITE" id="PS51918"/>
    </source>
</evidence>
<dbReference type="CDD" id="cd01335">
    <property type="entry name" value="Radical_SAM"/>
    <property type="match status" value="1"/>
</dbReference>
<reference evidence="11" key="1">
    <citation type="journal article" date="2020" name="mSystems">
        <title>Genome- and Community-Level Interaction Insights into Carbon Utilization and Element Cycling Functions of Hydrothermarchaeota in Hydrothermal Sediment.</title>
        <authorList>
            <person name="Zhou Z."/>
            <person name="Liu Y."/>
            <person name="Xu W."/>
            <person name="Pan J."/>
            <person name="Luo Z.H."/>
            <person name="Li M."/>
        </authorList>
    </citation>
    <scope>NUCLEOTIDE SEQUENCE</scope>
    <source>
        <strain evidence="11">HyVt-347</strain>
    </source>
</reference>
<dbReference type="GO" id="GO:0051539">
    <property type="term" value="F:4 iron, 4 sulfur cluster binding"/>
    <property type="evidence" value="ECO:0007669"/>
    <property type="project" value="UniProtKB-KW"/>
</dbReference>
<dbReference type="GO" id="GO:0046872">
    <property type="term" value="F:metal ion binding"/>
    <property type="evidence" value="ECO:0007669"/>
    <property type="project" value="UniProtKB-KW"/>
</dbReference>
<name>A0A9C9ND70_9HYPH</name>
<dbReference type="EMBL" id="DRGN01000063">
    <property type="protein sequence ID" value="HET99666.1"/>
    <property type="molecule type" value="Genomic_DNA"/>
</dbReference>
<proteinExistence type="predicted"/>
<evidence type="ECO:0000256" key="8">
    <source>
        <dbReference type="SAM" id="MobiDB-lite"/>
    </source>
</evidence>
<evidence type="ECO:0000256" key="1">
    <source>
        <dbReference type="ARBA" id="ARBA00001966"/>
    </source>
</evidence>
<dbReference type="InterPro" id="IPR006638">
    <property type="entry name" value="Elp3/MiaA/NifB-like_rSAM"/>
</dbReference>
<evidence type="ECO:0000256" key="5">
    <source>
        <dbReference type="ARBA" id="ARBA00022723"/>
    </source>
</evidence>
<evidence type="ECO:0000313" key="11">
    <source>
        <dbReference type="EMBL" id="HET99666.1"/>
    </source>
</evidence>
<accession>A0A9C9ND70</accession>
<dbReference type="Pfam" id="PF02310">
    <property type="entry name" value="B12-binding"/>
    <property type="match status" value="1"/>
</dbReference>
<protein>
    <submittedName>
        <fullName evidence="11">B12-binding domain-containing radical SAM protein</fullName>
    </submittedName>
</protein>
<keyword evidence="2" id="KW-0489">Methyltransferase</keyword>
<keyword evidence="6" id="KW-0408">Iron</keyword>
<keyword evidence="3" id="KW-0808">Transferase</keyword>
<dbReference type="Gene3D" id="3.40.50.280">
    <property type="entry name" value="Cobalamin-binding domain"/>
    <property type="match status" value="1"/>
</dbReference>
<dbReference type="SFLD" id="SFLDS00029">
    <property type="entry name" value="Radical_SAM"/>
    <property type="match status" value="1"/>
</dbReference>
<dbReference type="PANTHER" id="PTHR43409">
    <property type="entry name" value="ANAEROBIC MAGNESIUM-PROTOPORPHYRIN IX MONOMETHYL ESTER CYCLASE-RELATED"/>
    <property type="match status" value="1"/>
</dbReference>
<dbReference type="AlphaFoldDB" id="A0A9C9ND70"/>
<dbReference type="InterPro" id="IPR058240">
    <property type="entry name" value="rSAM_sf"/>
</dbReference>
<feature type="domain" description="Radical SAM core" evidence="10">
    <location>
        <begin position="208"/>
        <end position="432"/>
    </location>
</feature>
<evidence type="ECO:0000256" key="3">
    <source>
        <dbReference type="ARBA" id="ARBA00022679"/>
    </source>
</evidence>
<sequence length="517" mass="57223">MISAIHCGMSSYRRSRPMDICLVIPPSTFLMDERVFPSLGVLKIAAVLEAAGKDVGVLDLSGVENYLDALDVFLAGFTGRHIGITATTPQMPAAHLIAKRIREVATGKRIILGGPHVTLVHAAARKEKERSKYSRGRRALDQLCDLYEVLSVGDGEAAIFEAIGPCRPPKIIDADDRKGPLFQTRDQYAASPFPARHLIDLDSYSYEIEGHRATSLISQLGCPFNCGFCGGRNSSMLRVIRTRPVATVIDELTEIHEAYGYTGFMFYDDELNVNEASFLELLDRLTALQARLGTEFRLRGFIKAELFNEAQARAMYAAGFRWLLCGFEGADDRILTNINKRATIEDNTAVIKVAHKHGLKVKALMSIGHPGESRASVLAVRDWLIAQEADDFDVTIITPYPGSPYHDEAVEQADGSFTYVQPVTGDRLHMREVDYNEHADYYKGMPGEYVSLVHTDGLSEAELVALRDQVEAEVREALGIPFSAVNRATKYEHSMGQGLSDHLLRSTPEEWARSQTA</sequence>
<dbReference type="GO" id="GO:0003824">
    <property type="term" value="F:catalytic activity"/>
    <property type="evidence" value="ECO:0007669"/>
    <property type="project" value="InterPro"/>
</dbReference>
<comment type="caution">
    <text evidence="11">The sequence shown here is derived from an EMBL/GenBank/DDBJ whole genome shotgun (WGS) entry which is preliminary data.</text>
</comment>
<dbReference type="InterPro" id="IPR051198">
    <property type="entry name" value="BchE-like"/>
</dbReference>
<evidence type="ECO:0000256" key="2">
    <source>
        <dbReference type="ARBA" id="ARBA00022603"/>
    </source>
</evidence>
<dbReference type="InterPro" id="IPR006158">
    <property type="entry name" value="Cobalamin-bd"/>
</dbReference>
<keyword evidence="4" id="KW-0949">S-adenosyl-L-methionine</keyword>
<dbReference type="Pfam" id="PF04055">
    <property type="entry name" value="Radical_SAM"/>
    <property type="match status" value="1"/>
</dbReference>
<dbReference type="SUPFAM" id="SSF102114">
    <property type="entry name" value="Radical SAM enzymes"/>
    <property type="match status" value="1"/>
</dbReference>
<dbReference type="PROSITE" id="PS51918">
    <property type="entry name" value="RADICAL_SAM"/>
    <property type="match status" value="1"/>
</dbReference>
<evidence type="ECO:0000256" key="6">
    <source>
        <dbReference type="ARBA" id="ARBA00023004"/>
    </source>
</evidence>
<dbReference type="PANTHER" id="PTHR43409:SF7">
    <property type="entry name" value="BLL1977 PROTEIN"/>
    <property type="match status" value="1"/>
</dbReference>